<dbReference type="SUPFAM" id="SSF55729">
    <property type="entry name" value="Acyl-CoA N-acyltransferases (Nat)"/>
    <property type="match status" value="1"/>
</dbReference>
<feature type="transmembrane region" description="Helical" evidence="2">
    <location>
        <begin position="174"/>
        <end position="198"/>
    </location>
</feature>
<dbReference type="UniPathway" id="UPA00113">
    <property type="reaction ID" value="UER00529"/>
</dbReference>
<dbReference type="PANTHER" id="PTHR13355">
    <property type="entry name" value="GLUCOSAMINE 6-PHOSPHATE N-ACETYLTRANSFERASE"/>
    <property type="match status" value="1"/>
</dbReference>
<feature type="domain" description="N-acetyltransferase" evidence="3">
    <location>
        <begin position="179"/>
        <end position="311"/>
    </location>
</feature>
<feature type="transmembrane region" description="Helical" evidence="2">
    <location>
        <begin position="204"/>
        <end position="226"/>
    </location>
</feature>
<dbReference type="CDD" id="cd04301">
    <property type="entry name" value="NAT_SF"/>
    <property type="match status" value="1"/>
</dbReference>
<dbReference type="GO" id="GO:0006048">
    <property type="term" value="P:UDP-N-acetylglucosamine biosynthetic process"/>
    <property type="evidence" value="ECO:0007669"/>
    <property type="project" value="UniProtKB-UniPathway"/>
</dbReference>
<dbReference type="Gene3D" id="3.40.630.30">
    <property type="match status" value="1"/>
</dbReference>
<dbReference type="PANTHER" id="PTHR13355:SF15">
    <property type="entry name" value="GCN5-RELATED N-ACETYLTRANSFERASE 3, CHLOROPLASTIC"/>
    <property type="match status" value="1"/>
</dbReference>
<dbReference type="InterPro" id="IPR000182">
    <property type="entry name" value="GNAT_dom"/>
</dbReference>
<name>D8TU74_VOLCA</name>
<sequence>MFTKVNCLDTRPVRGTLGRHACVCKVQAIWNPLGNSSRSKSYPPLSYSINRQDITAMELGMLLAVSHKDVVVGPDAIPLCRQNYSYWCSPEGLRHAAKLEVALRRSVATVACFTTWDVYGEVAAAAAEDASPLPMGPYPWQGQNRQQNNCHDHYRDSHREQQHQHQHKHKQEELAGIPITMRDMVIIIIIIIIIIITSNSNSRIRAIFCLSALAAVFVIVAVVAFCTTPHNWLGHMATIYDVAVHPAVRGQGIGRRLVKLLLQQIQARSVYDIGVVTPTAAVGFWERCSFGDDREGSTFMTFMGRPQRPMGHSSSRHTASDPDYLSDRSAWQAAGALEDAAPLDFEYDDGGSGFGAPYSSQELLRRADRLGHWDAAARSESLRTLLAEKLQRLREAPLAAGGGWGLVAIVGYRAEFCSFLETLKSEDRSRVLPLQVAMNCIAKSFVPTLI</sequence>
<keyword evidence="2" id="KW-1133">Transmembrane helix</keyword>
<proteinExistence type="predicted"/>
<dbReference type="EMBL" id="GL378337">
    <property type="protein sequence ID" value="EFJ49096.1"/>
    <property type="molecule type" value="Genomic_DNA"/>
</dbReference>
<dbReference type="InParanoid" id="D8TU74"/>
<dbReference type="OrthoDB" id="2744543at2759"/>
<dbReference type="GeneID" id="9619054"/>
<dbReference type="Pfam" id="PF00583">
    <property type="entry name" value="Acetyltransf_1"/>
    <property type="match status" value="1"/>
</dbReference>
<evidence type="ECO:0000313" key="4">
    <source>
        <dbReference type="EMBL" id="EFJ49096.1"/>
    </source>
</evidence>
<dbReference type="PROSITE" id="PS51186">
    <property type="entry name" value="GNAT"/>
    <property type="match status" value="1"/>
</dbReference>
<evidence type="ECO:0000259" key="3">
    <source>
        <dbReference type="PROSITE" id="PS51186"/>
    </source>
</evidence>
<dbReference type="InterPro" id="IPR039143">
    <property type="entry name" value="GNPNAT1-like"/>
</dbReference>
<feature type="region of interest" description="Disordered" evidence="1">
    <location>
        <begin position="136"/>
        <end position="172"/>
    </location>
</feature>
<dbReference type="eggNOG" id="ENOG502R34N">
    <property type="taxonomic scope" value="Eukaryota"/>
</dbReference>
<dbReference type="GO" id="GO:0008080">
    <property type="term" value="F:N-acetyltransferase activity"/>
    <property type="evidence" value="ECO:0007669"/>
    <property type="project" value="TreeGrafter"/>
</dbReference>
<evidence type="ECO:0000256" key="1">
    <source>
        <dbReference type="SAM" id="MobiDB-lite"/>
    </source>
</evidence>
<keyword evidence="2" id="KW-0472">Membrane</keyword>
<keyword evidence="2" id="KW-0812">Transmembrane</keyword>
<evidence type="ECO:0000256" key="2">
    <source>
        <dbReference type="SAM" id="Phobius"/>
    </source>
</evidence>
<dbReference type="Proteomes" id="UP000001058">
    <property type="component" value="Unassembled WGS sequence"/>
</dbReference>
<feature type="compositionally biased region" description="Basic and acidic residues" evidence="1">
    <location>
        <begin position="150"/>
        <end position="163"/>
    </location>
</feature>
<protein>
    <recommendedName>
        <fullName evidence="3">N-acetyltransferase domain-containing protein</fullName>
    </recommendedName>
</protein>
<gene>
    <name evidence="4" type="ORF">VOLCADRAFT_90374</name>
</gene>
<dbReference type="STRING" id="3068.D8TU74"/>
<evidence type="ECO:0000313" key="5">
    <source>
        <dbReference type="Proteomes" id="UP000001058"/>
    </source>
</evidence>
<dbReference type="InterPro" id="IPR016181">
    <property type="entry name" value="Acyl_CoA_acyltransferase"/>
</dbReference>
<organism evidence="5">
    <name type="scientific">Volvox carteri f. nagariensis</name>
    <dbReference type="NCBI Taxonomy" id="3068"/>
    <lineage>
        <taxon>Eukaryota</taxon>
        <taxon>Viridiplantae</taxon>
        <taxon>Chlorophyta</taxon>
        <taxon>core chlorophytes</taxon>
        <taxon>Chlorophyceae</taxon>
        <taxon>CS clade</taxon>
        <taxon>Chlamydomonadales</taxon>
        <taxon>Volvocaceae</taxon>
        <taxon>Volvox</taxon>
    </lineage>
</organism>
<dbReference type="KEGG" id="vcn:VOLCADRAFT_90374"/>
<keyword evidence="5" id="KW-1185">Reference proteome</keyword>
<dbReference type="RefSeq" id="XP_002949993.1">
    <property type="nucleotide sequence ID" value="XM_002949947.1"/>
</dbReference>
<dbReference type="AlphaFoldDB" id="D8TU74"/>
<accession>D8TU74</accession>
<reference evidence="4 5" key="1">
    <citation type="journal article" date="2010" name="Science">
        <title>Genomic analysis of organismal complexity in the multicellular green alga Volvox carteri.</title>
        <authorList>
            <person name="Prochnik S.E."/>
            <person name="Umen J."/>
            <person name="Nedelcu A.M."/>
            <person name="Hallmann A."/>
            <person name="Miller S.M."/>
            <person name="Nishii I."/>
            <person name="Ferris P."/>
            <person name="Kuo A."/>
            <person name="Mitros T."/>
            <person name="Fritz-Laylin L.K."/>
            <person name="Hellsten U."/>
            <person name="Chapman J."/>
            <person name="Simakov O."/>
            <person name="Rensing S.A."/>
            <person name="Terry A."/>
            <person name="Pangilinan J."/>
            <person name="Kapitonov V."/>
            <person name="Jurka J."/>
            <person name="Salamov A."/>
            <person name="Shapiro H."/>
            <person name="Schmutz J."/>
            <person name="Grimwood J."/>
            <person name="Lindquist E."/>
            <person name="Lucas S."/>
            <person name="Grigoriev I.V."/>
            <person name="Schmitt R."/>
            <person name="Kirk D."/>
            <person name="Rokhsar D.S."/>
        </authorList>
    </citation>
    <scope>NUCLEOTIDE SEQUENCE [LARGE SCALE GENOMIC DNA]</scope>
    <source>
        <strain evidence="5">f. Nagariensis / Eve</strain>
    </source>
</reference>